<dbReference type="SUPFAM" id="SSF53756">
    <property type="entry name" value="UDP-Glycosyltransferase/glycogen phosphorylase"/>
    <property type="match status" value="1"/>
</dbReference>
<organism evidence="15 16">
    <name type="scientific">Vreelandella songnenensis</name>
    <dbReference type="NCBI Taxonomy" id="1176243"/>
    <lineage>
        <taxon>Bacteria</taxon>
        <taxon>Pseudomonadati</taxon>
        <taxon>Pseudomonadota</taxon>
        <taxon>Gammaproteobacteria</taxon>
        <taxon>Oceanospirillales</taxon>
        <taxon>Halomonadaceae</taxon>
        <taxon>Vreelandella</taxon>
    </lineage>
</organism>
<dbReference type="UniPathway" id="UPA00164"/>
<reference evidence="15 16" key="1">
    <citation type="submission" date="2018-03" db="EMBL/GenBank/DDBJ databases">
        <title>Genomic Encyclopedia of Type Strains, Phase III (KMG-III): the genomes of soil and plant-associated and newly described type strains.</title>
        <authorList>
            <person name="Whitman W."/>
        </authorList>
    </citation>
    <scope>NUCLEOTIDE SEQUENCE [LARGE SCALE GENOMIC DNA]</scope>
    <source>
        <strain evidence="15 16">CGMCC 1.12152</strain>
    </source>
</reference>
<dbReference type="EC" id="2.4.1.21" evidence="5 11"/>
<evidence type="ECO:0000313" key="15">
    <source>
        <dbReference type="EMBL" id="PRY66721.1"/>
    </source>
</evidence>
<dbReference type="Pfam" id="PF08323">
    <property type="entry name" value="Glyco_transf_5"/>
    <property type="match status" value="1"/>
</dbReference>
<evidence type="ECO:0000256" key="11">
    <source>
        <dbReference type="HAMAP-Rule" id="MF_00484"/>
    </source>
</evidence>
<gene>
    <name evidence="11" type="primary">glgA</name>
    <name evidence="15" type="ORF">B0H98_101716</name>
</gene>
<name>A0A2T0V9B0_9GAMM</name>
<dbReference type="CDD" id="cd03791">
    <property type="entry name" value="GT5_Glycogen_synthase_DULL1-like"/>
    <property type="match status" value="1"/>
</dbReference>
<dbReference type="InterPro" id="IPR001296">
    <property type="entry name" value="Glyco_trans_1"/>
</dbReference>
<keyword evidence="16" id="KW-1185">Reference proteome</keyword>
<comment type="caution">
    <text evidence="15">The sequence shown here is derived from an EMBL/GenBank/DDBJ whole genome shotgun (WGS) entry which is preliminary data.</text>
</comment>
<evidence type="ECO:0000313" key="16">
    <source>
        <dbReference type="Proteomes" id="UP000237647"/>
    </source>
</evidence>
<comment type="pathway">
    <text evidence="3 11">Glycan biosynthesis; glycogen biosynthesis.</text>
</comment>
<feature type="domain" description="Glycosyl transferase family 1" evidence="13">
    <location>
        <begin position="365"/>
        <end position="508"/>
    </location>
</feature>
<dbReference type="InterPro" id="IPR011835">
    <property type="entry name" value="GS/SS"/>
</dbReference>
<evidence type="ECO:0000259" key="14">
    <source>
        <dbReference type="Pfam" id="PF08323"/>
    </source>
</evidence>
<dbReference type="HAMAP" id="MF_00484">
    <property type="entry name" value="Glycogen_synth"/>
    <property type="match status" value="1"/>
</dbReference>
<evidence type="ECO:0000256" key="6">
    <source>
        <dbReference type="ARBA" id="ARBA00019935"/>
    </source>
</evidence>
<evidence type="ECO:0000256" key="9">
    <source>
        <dbReference type="ARBA" id="ARBA00023056"/>
    </source>
</evidence>
<evidence type="ECO:0000256" key="5">
    <source>
        <dbReference type="ARBA" id="ARBA00012588"/>
    </source>
</evidence>
<evidence type="ECO:0000259" key="13">
    <source>
        <dbReference type="Pfam" id="PF00534"/>
    </source>
</evidence>
<feature type="region of interest" description="Disordered" evidence="12">
    <location>
        <begin position="1"/>
        <end position="66"/>
    </location>
</feature>
<keyword evidence="7 11" id="KW-0328">Glycosyltransferase</keyword>
<dbReference type="Gene3D" id="3.40.50.2000">
    <property type="entry name" value="Glycogen Phosphorylase B"/>
    <property type="match status" value="2"/>
</dbReference>
<dbReference type="EMBL" id="PVTK01000001">
    <property type="protein sequence ID" value="PRY66721.1"/>
    <property type="molecule type" value="Genomic_DNA"/>
</dbReference>
<feature type="domain" description="Starch synthase catalytic" evidence="14">
    <location>
        <begin position="72"/>
        <end position="313"/>
    </location>
</feature>
<comment type="function">
    <text evidence="2 11">Synthesizes alpha-1,4-glucan chains using ADP-glucose.</text>
</comment>
<sequence>MGSVAFGEAINEDSGSEKSLKEVSDEEPSIVNTSFITPSANTHHSSDPGFTDSFHDTGSNQPHHKKSDAAQRILFVTTEITDFVKVGGLGDVSSALPRALAAHHDVRVLIPAYREMIHSEYEIVPAGHVPAFAGLPACDIGRITCSDGLILYVLLCPELYDREGTPYGSGASGYGDGQGEGWVDNDIRFARLSRAAADIALGQADLDWQPQLLHLNDWACGLAPAYLHWQGHPVPTVFTIHNLAYQGLFNASRMAVLGVPEDAFHIDGVEYYGELSFMKAGINYASQVTTVSATYAQEITTPKFGCGLDGLLRCKAEQGRLSGIPNGIDDSWDPRTDSHLVQAFSCNDWRGKRANADYARRFFGLNPSQGPLFAVISRLVHQKGLDLTIEAAKAIVHGGGQIVFMGCGERHVEDALRQLSERFPGAISAYIGFDEYQARSLFAGSDFLLMPSRFEPCGLSQMYAQRFGSLPIAHRTGGLADTIEDGVTGFLFDDMQFESYMRAIQRAFAVYKSTDLFNAMRGAAMAGRYHWKQSIVPYSKLYRVALEQLGNETTLACQ</sequence>
<comment type="catalytic activity">
    <reaction evidence="1 11">
        <text>[(1-&gt;4)-alpha-D-glucosyl](n) + ADP-alpha-D-glucose = [(1-&gt;4)-alpha-D-glucosyl](n+1) + ADP + H(+)</text>
        <dbReference type="Rhea" id="RHEA:18189"/>
        <dbReference type="Rhea" id="RHEA-COMP:9584"/>
        <dbReference type="Rhea" id="RHEA-COMP:9587"/>
        <dbReference type="ChEBI" id="CHEBI:15378"/>
        <dbReference type="ChEBI" id="CHEBI:15444"/>
        <dbReference type="ChEBI" id="CHEBI:57498"/>
        <dbReference type="ChEBI" id="CHEBI:456216"/>
        <dbReference type="EC" id="2.4.1.21"/>
    </reaction>
</comment>
<accession>A0A2T0V9B0</accession>
<evidence type="ECO:0000256" key="1">
    <source>
        <dbReference type="ARBA" id="ARBA00001478"/>
    </source>
</evidence>
<evidence type="ECO:0000256" key="7">
    <source>
        <dbReference type="ARBA" id="ARBA00022676"/>
    </source>
</evidence>
<evidence type="ECO:0000256" key="8">
    <source>
        <dbReference type="ARBA" id="ARBA00022679"/>
    </source>
</evidence>
<evidence type="ECO:0000256" key="2">
    <source>
        <dbReference type="ARBA" id="ARBA00002764"/>
    </source>
</evidence>
<feature type="compositionally biased region" description="Polar residues" evidence="12">
    <location>
        <begin position="30"/>
        <end position="43"/>
    </location>
</feature>
<dbReference type="InterPro" id="IPR013534">
    <property type="entry name" value="Starch_synth_cat_dom"/>
</dbReference>
<dbReference type="AlphaFoldDB" id="A0A2T0V9B0"/>
<comment type="similarity">
    <text evidence="4 11">Belongs to the glycosyltransferase 1 family. Bacterial/plant glycogen synthase subfamily.</text>
</comment>
<dbReference type="Proteomes" id="UP000237647">
    <property type="component" value="Unassembled WGS sequence"/>
</dbReference>
<evidence type="ECO:0000256" key="10">
    <source>
        <dbReference type="ARBA" id="ARBA00031722"/>
    </source>
</evidence>
<dbReference type="NCBIfam" id="TIGR02095">
    <property type="entry name" value="glgA"/>
    <property type="match status" value="1"/>
</dbReference>
<dbReference type="Pfam" id="PF00534">
    <property type="entry name" value="Glycos_transf_1"/>
    <property type="match status" value="1"/>
</dbReference>
<dbReference type="GO" id="GO:0004373">
    <property type="term" value="F:alpha-1,4-glucan glucosyltransferase (UDP-glucose donor) activity"/>
    <property type="evidence" value="ECO:0007669"/>
    <property type="project" value="InterPro"/>
</dbReference>
<proteinExistence type="inferred from homology"/>
<keyword evidence="8 11" id="KW-0808">Transferase</keyword>
<feature type="binding site" evidence="11">
    <location>
        <position position="85"/>
    </location>
    <ligand>
        <name>ADP-alpha-D-glucose</name>
        <dbReference type="ChEBI" id="CHEBI:57498"/>
    </ligand>
</feature>
<dbReference type="NCBIfam" id="NF001899">
    <property type="entry name" value="PRK00654.1-2"/>
    <property type="match status" value="1"/>
</dbReference>
<dbReference type="PANTHER" id="PTHR45825:SF8">
    <property type="entry name" value="GLYCOGEN SYNTHASE"/>
    <property type="match status" value="1"/>
</dbReference>
<keyword evidence="9 11" id="KW-0320">Glycogen biosynthesis</keyword>
<dbReference type="PANTHER" id="PTHR45825">
    <property type="entry name" value="GRANULE-BOUND STARCH SYNTHASE 1, CHLOROPLASTIC/AMYLOPLASTIC"/>
    <property type="match status" value="1"/>
</dbReference>
<dbReference type="NCBIfam" id="NF001901">
    <property type="entry name" value="PRK00654.1-5"/>
    <property type="match status" value="1"/>
</dbReference>
<evidence type="ECO:0000256" key="3">
    <source>
        <dbReference type="ARBA" id="ARBA00004964"/>
    </source>
</evidence>
<protein>
    <recommendedName>
        <fullName evidence="6 11">Glycogen synthase</fullName>
        <ecNumber evidence="5 11">2.4.1.21</ecNumber>
    </recommendedName>
    <alternativeName>
        <fullName evidence="10 11">Starch [bacterial glycogen] synthase</fullName>
    </alternativeName>
</protein>
<dbReference type="GO" id="GO:0005978">
    <property type="term" value="P:glycogen biosynthetic process"/>
    <property type="evidence" value="ECO:0007669"/>
    <property type="project" value="UniProtKB-UniRule"/>
</dbReference>
<dbReference type="GO" id="GO:0009011">
    <property type="term" value="F:alpha-1,4-glucan glucosyltransferase (ADP-glucose donor) activity"/>
    <property type="evidence" value="ECO:0007669"/>
    <property type="project" value="UniProtKB-UniRule"/>
</dbReference>
<evidence type="ECO:0000256" key="4">
    <source>
        <dbReference type="ARBA" id="ARBA00010281"/>
    </source>
</evidence>
<evidence type="ECO:0000256" key="12">
    <source>
        <dbReference type="SAM" id="MobiDB-lite"/>
    </source>
</evidence>